<dbReference type="CDD" id="cd04586">
    <property type="entry name" value="CBS_pair_BON_assoc"/>
    <property type="match status" value="1"/>
</dbReference>
<dbReference type="SUPFAM" id="SSF54631">
    <property type="entry name" value="CBS-domain pair"/>
    <property type="match status" value="1"/>
</dbReference>
<proteinExistence type="predicted"/>
<comment type="caution">
    <text evidence="4">The sequence shown here is derived from an EMBL/GenBank/DDBJ whole genome shotgun (WGS) entry which is preliminary data.</text>
</comment>
<dbReference type="OrthoDB" id="7871683at2"/>
<protein>
    <submittedName>
        <fullName evidence="4">Signal transduction protein with CBS</fullName>
    </submittedName>
</protein>
<dbReference type="InterPro" id="IPR051257">
    <property type="entry name" value="Diverse_CBS-Domain"/>
</dbReference>
<dbReference type="Gene3D" id="3.10.580.10">
    <property type="entry name" value="CBS-domain"/>
    <property type="match status" value="1"/>
</dbReference>
<keyword evidence="1 2" id="KW-0129">CBS domain</keyword>
<dbReference type="PANTHER" id="PTHR43080">
    <property type="entry name" value="CBS DOMAIN-CONTAINING PROTEIN CBSX3, MITOCHONDRIAL"/>
    <property type="match status" value="1"/>
</dbReference>
<organism evidence="4 5">
    <name type="scientific">Acidocella aminolytica 101 = DSM 11237</name>
    <dbReference type="NCBI Taxonomy" id="1120923"/>
    <lineage>
        <taxon>Bacteria</taxon>
        <taxon>Pseudomonadati</taxon>
        <taxon>Pseudomonadota</taxon>
        <taxon>Alphaproteobacteria</taxon>
        <taxon>Acetobacterales</taxon>
        <taxon>Acidocellaceae</taxon>
        <taxon>Acidocella</taxon>
    </lineage>
</organism>
<sequence length="154" mass="16799">MPSTAAQIMTRDVISVGPSTPVPQIAALLVKHAISAVPVIDAQGHLLGMVSEGDLVRPVTAEMQKRREWWLEMLAEGESLAPEFIDYISQNKRTATDLMTHEVITAPTTATMEELAGLLDKHHVKRVPIMEGRRVVGIVSRANIIRNLASNSKG</sequence>
<dbReference type="Proteomes" id="UP000032668">
    <property type="component" value="Unassembled WGS sequence"/>
</dbReference>
<dbReference type="AlphaFoldDB" id="A0A0D6PK85"/>
<evidence type="ECO:0000259" key="3">
    <source>
        <dbReference type="PROSITE" id="PS51371"/>
    </source>
</evidence>
<keyword evidence="5" id="KW-1185">Reference proteome</keyword>
<dbReference type="STRING" id="1120923.SAMN02746095_00096"/>
<dbReference type="RefSeq" id="WP_048880224.1">
    <property type="nucleotide sequence ID" value="NZ_BANC01000121.1"/>
</dbReference>
<accession>A0A0D6PK85</accession>
<feature type="domain" description="CBS" evidence="3">
    <location>
        <begin position="99"/>
        <end position="154"/>
    </location>
</feature>
<name>A0A0D6PK85_9PROT</name>
<dbReference type="PROSITE" id="PS51371">
    <property type="entry name" value="CBS"/>
    <property type="match status" value="2"/>
</dbReference>
<dbReference type="SMART" id="SM00116">
    <property type="entry name" value="CBS"/>
    <property type="match status" value="2"/>
</dbReference>
<dbReference type="EMBL" id="BANC01000121">
    <property type="protein sequence ID" value="GAN81836.1"/>
    <property type="molecule type" value="Genomic_DNA"/>
</dbReference>
<evidence type="ECO:0000313" key="4">
    <source>
        <dbReference type="EMBL" id="GAN81836.1"/>
    </source>
</evidence>
<gene>
    <name evidence="4" type="ORF">Aam_123_002</name>
</gene>
<dbReference type="InterPro" id="IPR046342">
    <property type="entry name" value="CBS_dom_sf"/>
</dbReference>
<dbReference type="PANTHER" id="PTHR43080:SF2">
    <property type="entry name" value="CBS DOMAIN-CONTAINING PROTEIN"/>
    <property type="match status" value="1"/>
</dbReference>
<reference evidence="4 5" key="1">
    <citation type="submission" date="2012-11" db="EMBL/GenBank/DDBJ databases">
        <title>Whole genome sequence of Acidocella aminolytica 101 = DSM 11237.</title>
        <authorList>
            <person name="Azuma Y."/>
            <person name="Higashiura N."/>
            <person name="Hirakawa H."/>
            <person name="Matsushita K."/>
        </authorList>
    </citation>
    <scope>NUCLEOTIDE SEQUENCE [LARGE SCALE GENOMIC DNA]</scope>
    <source>
        <strain evidence="5">101 / DSM 11237</strain>
    </source>
</reference>
<evidence type="ECO:0000313" key="5">
    <source>
        <dbReference type="Proteomes" id="UP000032668"/>
    </source>
</evidence>
<dbReference type="InterPro" id="IPR000644">
    <property type="entry name" value="CBS_dom"/>
</dbReference>
<evidence type="ECO:0000256" key="1">
    <source>
        <dbReference type="ARBA" id="ARBA00023122"/>
    </source>
</evidence>
<feature type="domain" description="CBS" evidence="3">
    <location>
        <begin position="9"/>
        <end position="65"/>
    </location>
</feature>
<dbReference type="Pfam" id="PF00571">
    <property type="entry name" value="CBS"/>
    <property type="match status" value="2"/>
</dbReference>
<evidence type="ECO:0000256" key="2">
    <source>
        <dbReference type="PROSITE-ProRule" id="PRU00703"/>
    </source>
</evidence>